<comment type="caution">
    <text evidence="1">The sequence shown here is derived from an EMBL/GenBank/DDBJ whole genome shotgun (WGS) entry which is preliminary data.</text>
</comment>
<accession>A0A0V1DDZ2</accession>
<gene>
    <name evidence="1" type="ORF">T03_10363</name>
</gene>
<dbReference type="EMBL" id="JYDI01000009">
    <property type="protein sequence ID" value="KRY59808.1"/>
    <property type="molecule type" value="Genomic_DNA"/>
</dbReference>
<evidence type="ECO:0000313" key="1">
    <source>
        <dbReference type="EMBL" id="KRY59808.1"/>
    </source>
</evidence>
<keyword evidence="2" id="KW-1185">Reference proteome</keyword>
<reference evidence="1 2" key="1">
    <citation type="submission" date="2015-01" db="EMBL/GenBank/DDBJ databases">
        <title>Evolution of Trichinella species and genotypes.</title>
        <authorList>
            <person name="Korhonen P.K."/>
            <person name="Edoardo P."/>
            <person name="Giuseppe L.R."/>
            <person name="Gasser R.B."/>
        </authorList>
    </citation>
    <scope>NUCLEOTIDE SEQUENCE [LARGE SCALE GENOMIC DNA]</scope>
    <source>
        <strain evidence="1">ISS120</strain>
    </source>
</reference>
<name>A0A0V1DDZ2_TRIBR</name>
<sequence>MAPISEENPIKMGYLYNCLISVAPQLYSVDADSLTILLPFHCIEKRFLNTSHPKKLHRVYASSDGSTKWSDLSDRVIVPCPVFTVAVLVAPSSIGSMSHRVHVPAQYLPLLILVVCVPLSTGVQSGEVFLSSLVPQLRCEVLLIPPSADQVVDPAGCLGAPQKGSDGQHQASASAEPSTSGQFRVFKRTTKSGEDFFIVAECIEIYNGICDEF</sequence>
<dbReference type="OrthoDB" id="10459786at2759"/>
<dbReference type="Proteomes" id="UP000054653">
    <property type="component" value="Unassembled WGS sequence"/>
</dbReference>
<proteinExistence type="predicted"/>
<evidence type="ECO:0000313" key="2">
    <source>
        <dbReference type="Proteomes" id="UP000054653"/>
    </source>
</evidence>
<organism evidence="1 2">
    <name type="scientific">Trichinella britovi</name>
    <name type="common">Parasitic roundworm</name>
    <dbReference type="NCBI Taxonomy" id="45882"/>
    <lineage>
        <taxon>Eukaryota</taxon>
        <taxon>Metazoa</taxon>
        <taxon>Ecdysozoa</taxon>
        <taxon>Nematoda</taxon>
        <taxon>Enoplea</taxon>
        <taxon>Dorylaimia</taxon>
        <taxon>Trichinellida</taxon>
        <taxon>Trichinellidae</taxon>
        <taxon>Trichinella</taxon>
    </lineage>
</organism>
<dbReference type="AlphaFoldDB" id="A0A0V1DDZ2"/>
<protein>
    <submittedName>
        <fullName evidence="1">Uncharacterized protein</fullName>
    </submittedName>
</protein>